<organism evidence="1 2">
    <name type="scientific">Astrephomene gubernaculifera</name>
    <dbReference type="NCBI Taxonomy" id="47775"/>
    <lineage>
        <taxon>Eukaryota</taxon>
        <taxon>Viridiplantae</taxon>
        <taxon>Chlorophyta</taxon>
        <taxon>core chlorophytes</taxon>
        <taxon>Chlorophyceae</taxon>
        <taxon>CS clade</taxon>
        <taxon>Chlamydomonadales</taxon>
        <taxon>Astrephomenaceae</taxon>
        <taxon>Astrephomene</taxon>
    </lineage>
</organism>
<reference evidence="1 2" key="1">
    <citation type="journal article" date="2021" name="Sci. Rep.">
        <title>Genome sequencing of the multicellular alga Astrephomene provides insights into convergent evolution of germ-soma differentiation.</title>
        <authorList>
            <person name="Yamashita S."/>
            <person name="Yamamoto K."/>
            <person name="Matsuzaki R."/>
            <person name="Suzuki S."/>
            <person name="Yamaguchi H."/>
            <person name="Hirooka S."/>
            <person name="Minakuchi Y."/>
            <person name="Miyagishima S."/>
            <person name="Kawachi M."/>
            <person name="Toyoda A."/>
            <person name="Nozaki H."/>
        </authorList>
    </citation>
    <scope>NUCLEOTIDE SEQUENCE [LARGE SCALE GENOMIC DNA]</scope>
    <source>
        <strain evidence="1 2">NIES-4017</strain>
    </source>
</reference>
<comment type="caution">
    <text evidence="1">The sequence shown here is derived from an EMBL/GenBank/DDBJ whole genome shotgun (WGS) entry which is preliminary data.</text>
</comment>
<accession>A0AAD3E5G5</accession>
<dbReference type="Proteomes" id="UP001054857">
    <property type="component" value="Unassembled WGS sequence"/>
</dbReference>
<proteinExistence type="predicted"/>
<protein>
    <submittedName>
        <fullName evidence="1">Uncharacterized protein</fullName>
    </submittedName>
</protein>
<keyword evidence="2" id="KW-1185">Reference proteome</keyword>
<evidence type="ECO:0000313" key="2">
    <source>
        <dbReference type="Proteomes" id="UP001054857"/>
    </source>
</evidence>
<dbReference type="EMBL" id="BMAR01000119">
    <property type="protein sequence ID" value="GFR53267.1"/>
    <property type="molecule type" value="Genomic_DNA"/>
</dbReference>
<dbReference type="AlphaFoldDB" id="A0AAD3E5G5"/>
<name>A0AAD3E5G5_9CHLO</name>
<evidence type="ECO:0000313" key="1">
    <source>
        <dbReference type="EMBL" id="GFR53267.1"/>
    </source>
</evidence>
<gene>
    <name evidence="1" type="ORF">Agub_g16052</name>
</gene>
<feature type="non-terminal residue" evidence="1">
    <location>
        <position position="1"/>
    </location>
</feature>
<sequence length="360" mass="38295">LDNVLYCSGLRRLSVWPWFKAVASLLLTERQGSVYAVLCFPGLLSEFVQRVVDRLRGFGHTVPEVATYMLELGTYILEHGLLDRVRQRSDSEYVVATLCARYAVAACHLPPNALASVRWQLQLGDPDVVRQQDLMRADAVAVALYQTIARLQQEQAQQRGHLPSAGVQRTVAGGGSSGQAGLCGTAAGVGGGSRLGASAAAGLGLGLWAPLPGWGLGLAALAGTVGLPVGFGLAAPVGTVGLPAAAQPGWGLGLAAPAGTVGLPAAAQPGWGLGLAAPAGTVGLPAGFGLLRWEFPQWRQQRQQQQRRRQQWEGWDWGMGVPLRCMYSRTTFWVHQQRHRLQPGRRADVTMQRVGFSGGN</sequence>